<dbReference type="InterPro" id="IPR045363">
    <property type="entry name" value="CERK_C"/>
</dbReference>
<gene>
    <name evidence="3" type="ORF">V1264_020252</name>
</gene>
<evidence type="ECO:0000256" key="1">
    <source>
        <dbReference type="SAM" id="MobiDB-lite"/>
    </source>
</evidence>
<dbReference type="InterPro" id="IPR017438">
    <property type="entry name" value="ATP-NAD_kinase_N"/>
</dbReference>
<evidence type="ECO:0000313" key="4">
    <source>
        <dbReference type="Proteomes" id="UP001374579"/>
    </source>
</evidence>
<dbReference type="Gene3D" id="2.60.200.40">
    <property type="match status" value="1"/>
</dbReference>
<name>A0AAN9B9N0_9CAEN</name>
<dbReference type="Pfam" id="PF00781">
    <property type="entry name" value="DAGK_cat"/>
    <property type="match status" value="1"/>
</dbReference>
<feature type="compositionally biased region" description="Acidic residues" evidence="1">
    <location>
        <begin position="494"/>
        <end position="511"/>
    </location>
</feature>
<dbReference type="InterPro" id="IPR057465">
    <property type="entry name" value="CERK_PH"/>
</dbReference>
<organism evidence="3 4">
    <name type="scientific">Littorina saxatilis</name>
    <dbReference type="NCBI Taxonomy" id="31220"/>
    <lineage>
        <taxon>Eukaryota</taxon>
        <taxon>Metazoa</taxon>
        <taxon>Spiralia</taxon>
        <taxon>Lophotrochozoa</taxon>
        <taxon>Mollusca</taxon>
        <taxon>Gastropoda</taxon>
        <taxon>Caenogastropoda</taxon>
        <taxon>Littorinimorpha</taxon>
        <taxon>Littorinoidea</taxon>
        <taxon>Littorinidae</taxon>
        <taxon>Littorina</taxon>
    </lineage>
</organism>
<feature type="region of interest" description="Disordered" evidence="1">
    <location>
        <begin position="493"/>
        <end position="538"/>
    </location>
</feature>
<evidence type="ECO:0000313" key="3">
    <source>
        <dbReference type="EMBL" id="KAK7101951.1"/>
    </source>
</evidence>
<dbReference type="PROSITE" id="PS50146">
    <property type="entry name" value="DAGK"/>
    <property type="match status" value="1"/>
</dbReference>
<dbReference type="Gene3D" id="3.40.50.10330">
    <property type="entry name" value="Probable inorganic polyphosphate/atp-NAD kinase, domain 1"/>
    <property type="match status" value="1"/>
</dbReference>
<feature type="compositionally biased region" description="Polar residues" evidence="1">
    <location>
        <begin position="521"/>
        <end position="538"/>
    </location>
</feature>
<dbReference type="PANTHER" id="PTHR12358">
    <property type="entry name" value="SPHINGOSINE KINASE"/>
    <property type="match status" value="1"/>
</dbReference>
<dbReference type="GO" id="GO:0016020">
    <property type="term" value="C:membrane"/>
    <property type="evidence" value="ECO:0007669"/>
    <property type="project" value="GOC"/>
</dbReference>
<keyword evidence="4" id="KW-1185">Reference proteome</keyword>
<dbReference type="Pfam" id="PF25382">
    <property type="entry name" value="PH_CERK"/>
    <property type="match status" value="1"/>
</dbReference>
<dbReference type="InterPro" id="IPR001206">
    <property type="entry name" value="Diacylglycerol_kinase_cat_dom"/>
</dbReference>
<dbReference type="PANTHER" id="PTHR12358:SF111">
    <property type="entry name" value="CERAMIDE KINASE, ISOFORM A"/>
    <property type="match status" value="1"/>
</dbReference>
<dbReference type="GO" id="GO:0006672">
    <property type="term" value="P:ceramide metabolic process"/>
    <property type="evidence" value="ECO:0007669"/>
    <property type="project" value="TreeGrafter"/>
</dbReference>
<feature type="domain" description="DAGKc" evidence="2">
    <location>
        <begin position="145"/>
        <end position="293"/>
    </location>
</feature>
<reference evidence="3 4" key="1">
    <citation type="submission" date="2024-02" db="EMBL/GenBank/DDBJ databases">
        <title>Chromosome-scale genome assembly of the rough periwinkle Littorina saxatilis.</title>
        <authorList>
            <person name="De Jode A."/>
            <person name="Faria R."/>
            <person name="Formenti G."/>
            <person name="Sims Y."/>
            <person name="Smith T.P."/>
            <person name="Tracey A."/>
            <person name="Wood J.M.D."/>
            <person name="Zagrodzka Z.B."/>
            <person name="Johannesson K."/>
            <person name="Butlin R.K."/>
            <person name="Leder E.H."/>
        </authorList>
    </citation>
    <scope>NUCLEOTIDE SEQUENCE [LARGE SCALE GENOMIC DNA]</scope>
    <source>
        <strain evidence="3">Snail1</strain>
        <tissue evidence="3">Muscle</tissue>
    </source>
</reference>
<dbReference type="AlphaFoldDB" id="A0AAN9B9N0"/>
<accession>A0AAN9B9N0</accession>
<dbReference type="SMART" id="SM00046">
    <property type="entry name" value="DAGKc"/>
    <property type="match status" value="1"/>
</dbReference>
<sequence>MAASCEKILHQSVLELDNKQANVTLTPKYIAVEHIAKHKQGEGGMLDVKMTTIQCQVIPLEEVIAVQPHTANIAKDKFKMRNGGALYQAVELQPMHPTLFDVYIIKRAPKHRWRQKMLTFACKDHVTCSQWVEKIRDEIFAPGGKRPRQLLVFVNPFGGKKKAPKVFEKVRPTFDLAGVTMNVIETERQYHARDILQTYDLSTVDGVMCVGGDGTFSEVLNGLLNRSNKDEGIAQTFRHQPARPPLRIGVIPAGSTDSVVCSTIGTNDPLTSALQIIIGDSVGVDVNALYKQEQFVKYSVTMTSYGYYGDLLADSERLRWMGPKRYNWSGFKKIVMNKAYEGEVSFLPAEKSNGHPRDGTTCYTGCVVCQRAGKEAELANKALSKCASAPAFDLGSGEYSDGSLNPDGWRTVSGKFVAINSVTVSCRCPLTPEGMSPYSHLGDGCMDLILVSDCSRVDYLRHMARIPRQGADQFDFNFIQVYRVREFQFRPAFDPEEEGGEEEGQAAEEEDLRSRSDGAASLSSTGGSQKSLKHSPSQNSVWNCDGEVIDHPKLHLQVHCQQVQLFARGVENHNMQEPEKCPVCCNPCSRC</sequence>
<dbReference type="GO" id="GO:0001729">
    <property type="term" value="F:ceramide kinase activity"/>
    <property type="evidence" value="ECO:0007669"/>
    <property type="project" value="TreeGrafter"/>
</dbReference>
<dbReference type="Pfam" id="PF19280">
    <property type="entry name" value="CERK_C"/>
    <property type="match status" value="1"/>
</dbReference>
<dbReference type="SUPFAM" id="SSF111331">
    <property type="entry name" value="NAD kinase/diacylglycerol kinase-like"/>
    <property type="match status" value="1"/>
</dbReference>
<dbReference type="InterPro" id="IPR016064">
    <property type="entry name" value="NAD/diacylglycerol_kinase_sf"/>
</dbReference>
<dbReference type="EMBL" id="JBAMIC010000010">
    <property type="protein sequence ID" value="KAK7101951.1"/>
    <property type="molecule type" value="Genomic_DNA"/>
</dbReference>
<evidence type="ECO:0000259" key="2">
    <source>
        <dbReference type="PROSITE" id="PS50146"/>
    </source>
</evidence>
<comment type="caution">
    <text evidence="3">The sequence shown here is derived from an EMBL/GenBank/DDBJ whole genome shotgun (WGS) entry which is preliminary data.</text>
</comment>
<dbReference type="Proteomes" id="UP001374579">
    <property type="component" value="Unassembled WGS sequence"/>
</dbReference>
<dbReference type="InterPro" id="IPR050187">
    <property type="entry name" value="Lipid_Phosphate_FormReg"/>
</dbReference>
<protein>
    <recommendedName>
        <fullName evidence="2">DAGKc domain-containing protein</fullName>
    </recommendedName>
</protein>
<proteinExistence type="predicted"/>